<dbReference type="Pfam" id="PF06526">
    <property type="entry name" value="DUF1107"/>
    <property type="match status" value="1"/>
</dbReference>
<reference evidence="1 2" key="1">
    <citation type="journal article" date="2013" name="Genome Announc.">
        <title>Draft Genome Sequence of Aeromonas molluscorum Strain 848TT, Isolated from Bivalve Molluscs.</title>
        <authorList>
            <person name="Spataro N."/>
            <person name="Farfan M."/>
            <person name="Albarral V."/>
            <person name="Sanglas A."/>
            <person name="Loren J.G."/>
            <person name="Fuste M.C."/>
            <person name="Bosch E."/>
        </authorList>
    </citation>
    <scope>NUCLEOTIDE SEQUENCE [LARGE SCALE GENOMIC DNA]</scope>
    <source>
        <strain evidence="1 2">848</strain>
    </source>
</reference>
<dbReference type="Gene3D" id="3.30.1910.10">
    <property type="entry name" value="so0334 like domain"/>
    <property type="match status" value="1"/>
</dbReference>
<dbReference type="PATRIC" id="fig|1268236.3.peg.1379"/>
<dbReference type="InterPro" id="IPR009491">
    <property type="entry name" value="DUF1107"/>
</dbReference>
<name>R1H5J5_9GAMM</name>
<keyword evidence="2" id="KW-1185">Reference proteome</keyword>
<protein>
    <submittedName>
        <fullName evidence="1">Uncharacterized protein</fullName>
    </submittedName>
</protein>
<sequence length="119" mass="14021">MAMRIFFVLICQRPKRGRHFLLQLTHMVHIFVMTHRHSGPCPNEKVYLMKVFKSLSPRQIARHVKSFHRGSFMVEEMGLFEFTRGEITLENLRCNKTLSLATRVNRVLRGLRQDNLLLG</sequence>
<dbReference type="Proteomes" id="UP000013526">
    <property type="component" value="Unassembled WGS sequence"/>
</dbReference>
<dbReference type="EMBL" id="AQGQ01000030">
    <property type="protein sequence ID" value="EOD55796.1"/>
    <property type="molecule type" value="Genomic_DNA"/>
</dbReference>
<comment type="caution">
    <text evidence="1">The sequence shown here is derived from an EMBL/GenBank/DDBJ whole genome shotgun (WGS) entry which is preliminary data.</text>
</comment>
<evidence type="ECO:0000313" key="1">
    <source>
        <dbReference type="EMBL" id="EOD55796.1"/>
    </source>
</evidence>
<dbReference type="AlphaFoldDB" id="R1H5J5"/>
<proteinExistence type="predicted"/>
<evidence type="ECO:0000313" key="2">
    <source>
        <dbReference type="Proteomes" id="UP000013526"/>
    </source>
</evidence>
<organism evidence="1 2">
    <name type="scientific">Aeromonas molluscorum 848</name>
    <dbReference type="NCBI Taxonomy" id="1268236"/>
    <lineage>
        <taxon>Bacteria</taxon>
        <taxon>Pseudomonadati</taxon>
        <taxon>Pseudomonadota</taxon>
        <taxon>Gammaproteobacteria</taxon>
        <taxon>Aeromonadales</taxon>
        <taxon>Aeromonadaceae</taxon>
        <taxon>Aeromonas</taxon>
    </lineage>
</organism>
<accession>R1H5J5</accession>
<gene>
    <name evidence="1" type="ORF">G113_06943</name>
</gene>